<comment type="caution">
    <text evidence="1">The sequence shown here is derived from an EMBL/GenBank/DDBJ whole genome shotgun (WGS) entry which is preliminary data.</text>
</comment>
<keyword evidence="2" id="KW-1185">Reference proteome</keyword>
<evidence type="ECO:0000313" key="2">
    <source>
        <dbReference type="Proteomes" id="UP000260823"/>
    </source>
</evidence>
<proteinExistence type="predicted"/>
<dbReference type="EMBL" id="QWDE01000001">
    <property type="protein sequence ID" value="RFZ85529.1"/>
    <property type="molecule type" value="Genomic_DNA"/>
</dbReference>
<evidence type="ECO:0000313" key="1">
    <source>
        <dbReference type="EMBL" id="RFZ85529.1"/>
    </source>
</evidence>
<organism evidence="1 2">
    <name type="scientific">Mucilaginibacter terrenus</name>
    <dbReference type="NCBI Taxonomy" id="2482727"/>
    <lineage>
        <taxon>Bacteria</taxon>
        <taxon>Pseudomonadati</taxon>
        <taxon>Bacteroidota</taxon>
        <taxon>Sphingobacteriia</taxon>
        <taxon>Sphingobacteriales</taxon>
        <taxon>Sphingobacteriaceae</taxon>
        <taxon>Mucilaginibacter</taxon>
    </lineage>
</organism>
<dbReference type="OrthoDB" id="121968at117747"/>
<name>A0A3E2NX59_9SPHI</name>
<gene>
    <name evidence="1" type="ORF">DYU05_08010</name>
</gene>
<reference evidence="1 2" key="1">
    <citation type="submission" date="2018-08" db="EMBL/GenBank/DDBJ databases">
        <title>Mucilaginibacter terrae sp. nov., isolated from manganese diggings.</title>
        <authorList>
            <person name="Huang Y."/>
            <person name="Zhou Z."/>
        </authorList>
    </citation>
    <scope>NUCLEOTIDE SEQUENCE [LARGE SCALE GENOMIC DNA]</scope>
    <source>
        <strain evidence="1 2">ZH6</strain>
    </source>
</reference>
<accession>A0A3E2NX59</accession>
<dbReference type="AlphaFoldDB" id="A0A3E2NX59"/>
<sequence>MVLINLLGQLHYMNGKTSKISGRTTTLRLFVLTAFMVLLLACDRNIIGLYGHQMNRPGPNLSFIDLGSDSTVGYYTFSDITGSGQVCGRWRLKNDTVQLIADLRKAVIDTMQMIKLVEGGYGKDSVKVTIRDQNDSPVTGVSLRMNGNDPVVYTDVLGNATFAAMKVNTVEIGYLGFGKRVFEVNAGTNAYLITMNFALLPPLNLTELKLPLALIKKGRTLYLIVGDTLSKNDVFKKLKPRRSLL</sequence>
<dbReference type="RefSeq" id="WP_117382427.1">
    <property type="nucleotide sequence ID" value="NZ_QWDE01000001.1"/>
</dbReference>
<dbReference type="Proteomes" id="UP000260823">
    <property type="component" value="Unassembled WGS sequence"/>
</dbReference>
<protein>
    <submittedName>
        <fullName evidence="1">Uncharacterized protein</fullName>
    </submittedName>
</protein>